<gene>
    <name evidence="1" type="ORF">HMPREF1120_08732</name>
</gene>
<dbReference type="HOGENOM" id="CLU_1461323_0_0_1"/>
<accession>H6C9X7</accession>
<dbReference type="VEuPathDB" id="FungiDB:HMPREF1120_08732"/>
<dbReference type="RefSeq" id="XP_009161249.1">
    <property type="nucleotide sequence ID" value="XM_009163001.1"/>
</dbReference>
<proteinExistence type="predicted"/>
<dbReference type="Proteomes" id="UP000007304">
    <property type="component" value="Unassembled WGS sequence"/>
</dbReference>
<dbReference type="EMBL" id="JH226136">
    <property type="protein sequence ID" value="EHY60788.1"/>
    <property type="molecule type" value="Genomic_DNA"/>
</dbReference>
<name>H6C9X7_EXODN</name>
<evidence type="ECO:0000313" key="1">
    <source>
        <dbReference type="EMBL" id="EHY60788.1"/>
    </source>
</evidence>
<dbReference type="GeneID" id="20313371"/>
<sequence>MNECRPQCRSSSPIAFLFYICNLPLGQSTPRRGQPKQNTKTLRWVSHAKKRNNTPCIVSQFLVSKGNTNTRASQRSSNFFDMNLVGLFENVCIIGWHIRYATHDWFESVGDTSSSAIANLGLSRGSYTDIRLTLDLKSQGIRLESAGHGGPRQGSLVMRSAQAQWFGRCSRELIELSPLSTTLGK</sequence>
<protein>
    <submittedName>
        <fullName evidence="1">Uncharacterized protein</fullName>
    </submittedName>
</protein>
<keyword evidence="2" id="KW-1185">Reference proteome</keyword>
<reference evidence="1" key="1">
    <citation type="submission" date="2011-07" db="EMBL/GenBank/DDBJ databases">
        <title>The Genome Sequence of Exophiala (Wangiella) dermatitidis NIH/UT8656.</title>
        <authorList>
            <consortium name="The Broad Institute Genome Sequencing Platform"/>
            <person name="Cuomo C."/>
            <person name="Wang Z."/>
            <person name="Hunicke-Smith S."/>
            <person name="Szanislo P.J."/>
            <person name="Earl A."/>
            <person name="Young S.K."/>
            <person name="Zeng Q."/>
            <person name="Gargeya S."/>
            <person name="Fitzgerald M."/>
            <person name="Haas B."/>
            <person name="Abouelleil A."/>
            <person name="Alvarado L."/>
            <person name="Arachchi H.M."/>
            <person name="Berlin A."/>
            <person name="Brown A."/>
            <person name="Chapman S.B."/>
            <person name="Chen Z."/>
            <person name="Dunbar C."/>
            <person name="Freedman E."/>
            <person name="Gearin G."/>
            <person name="Gellesch M."/>
            <person name="Goldberg J."/>
            <person name="Griggs A."/>
            <person name="Gujja S."/>
            <person name="Heiman D."/>
            <person name="Howarth C."/>
            <person name="Larson L."/>
            <person name="Lui A."/>
            <person name="MacDonald P.J.P."/>
            <person name="Montmayeur A."/>
            <person name="Murphy C."/>
            <person name="Neiman D."/>
            <person name="Pearson M."/>
            <person name="Priest M."/>
            <person name="Roberts A."/>
            <person name="Saif S."/>
            <person name="Shea T."/>
            <person name="Shenoy N."/>
            <person name="Sisk P."/>
            <person name="Stolte C."/>
            <person name="Sykes S."/>
            <person name="Wortman J."/>
            <person name="Nusbaum C."/>
            <person name="Birren B."/>
        </authorList>
    </citation>
    <scope>NUCLEOTIDE SEQUENCE</scope>
    <source>
        <strain evidence="1">NIH/UT8656</strain>
    </source>
</reference>
<organism evidence="1 2">
    <name type="scientific">Exophiala dermatitidis (strain ATCC 34100 / CBS 525.76 / NIH/UT8656)</name>
    <name type="common">Black yeast</name>
    <name type="synonym">Wangiella dermatitidis</name>
    <dbReference type="NCBI Taxonomy" id="858893"/>
    <lineage>
        <taxon>Eukaryota</taxon>
        <taxon>Fungi</taxon>
        <taxon>Dikarya</taxon>
        <taxon>Ascomycota</taxon>
        <taxon>Pezizomycotina</taxon>
        <taxon>Eurotiomycetes</taxon>
        <taxon>Chaetothyriomycetidae</taxon>
        <taxon>Chaetothyriales</taxon>
        <taxon>Herpotrichiellaceae</taxon>
        <taxon>Exophiala</taxon>
    </lineage>
</organism>
<dbReference type="AlphaFoldDB" id="H6C9X7"/>
<dbReference type="InParanoid" id="H6C9X7"/>
<evidence type="ECO:0000313" key="2">
    <source>
        <dbReference type="Proteomes" id="UP000007304"/>
    </source>
</evidence>